<dbReference type="EMBL" id="JAVHNS010000005">
    <property type="protein sequence ID" value="KAK6354256.1"/>
    <property type="molecule type" value="Genomic_DNA"/>
</dbReference>
<evidence type="ECO:0000313" key="3">
    <source>
        <dbReference type="Proteomes" id="UP001373714"/>
    </source>
</evidence>
<evidence type="ECO:0000313" key="2">
    <source>
        <dbReference type="EMBL" id="KAK6354256.1"/>
    </source>
</evidence>
<feature type="compositionally biased region" description="Basic and acidic residues" evidence="1">
    <location>
        <begin position="362"/>
        <end position="379"/>
    </location>
</feature>
<feature type="compositionally biased region" description="Polar residues" evidence="1">
    <location>
        <begin position="865"/>
        <end position="874"/>
    </location>
</feature>
<accession>A0AAV9V9K9</accession>
<name>A0AAV9V9K9_9PEZI</name>
<feature type="region of interest" description="Disordered" evidence="1">
    <location>
        <begin position="33"/>
        <end position="75"/>
    </location>
</feature>
<feature type="compositionally biased region" description="Low complexity" evidence="1">
    <location>
        <begin position="236"/>
        <end position="266"/>
    </location>
</feature>
<comment type="caution">
    <text evidence="2">The sequence shown here is derived from an EMBL/GenBank/DDBJ whole genome shotgun (WGS) entry which is preliminary data.</text>
</comment>
<organism evidence="2 3">
    <name type="scientific">Orbilia blumenaviensis</name>
    <dbReference type="NCBI Taxonomy" id="1796055"/>
    <lineage>
        <taxon>Eukaryota</taxon>
        <taxon>Fungi</taxon>
        <taxon>Dikarya</taxon>
        <taxon>Ascomycota</taxon>
        <taxon>Pezizomycotina</taxon>
        <taxon>Orbiliomycetes</taxon>
        <taxon>Orbiliales</taxon>
        <taxon>Orbiliaceae</taxon>
        <taxon>Orbilia</taxon>
    </lineage>
</organism>
<feature type="compositionally biased region" description="Polar residues" evidence="1">
    <location>
        <begin position="588"/>
        <end position="619"/>
    </location>
</feature>
<feature type="compositionally biased region" description="Basic and acidic residues" evidence="1">
    <location>
        <begin position="1224"/>
        <end position="1235"/>
    </location>
</feature>
<feature type="compositionally biased region" description="Polar residues" evidence="1">
    <location>
        <begin position="281"/>
        <end position="303"/>
    </location>
</feature>
<evidence type="ECO:0000256" key="1">
    <source>
        <dbReference type="SAM" id="MobiDB-lite"/>
    </source>
</evidence>
<feature type="compositionally biased region" description="Polar residues" evidence="1">
    <location>
        <begin position="650"/>
        <end position="659"/>
    </location>
</feature>
<feature type="region of interest" description="Disordered" evidence="1">
    <location>
        <begin position="766"/>
        <end position="890"/>
    </location>
</feature>
<feature type="region of interest" description="Disordered" evidence="1">
    <location>
        <begin position="1"/>
        <end position="21"/>
    </location>
</feature>
<keyword evidence="3" id="KW-1185">Reference proteome</keyword>
<feature type="compositionally biased region" description="Polar residues" evidence="1">
    <location>
        <begin position="666"/>
        <end position="688"/>
    </location>
</feature>
<feature type="region of interest" description="Disordered" evidence="1">
    <location>
        <begin position="280"/>
        <end position="688"/>
    </location>
</feature>
<feature type="compositionally biased region" description="Basic residues" evidence="1">
    <location>
        <begin position="486"/>
        <end position="495"/>
    </location>
</feature>
<feature type="compositionally biased region" description="Polar residues" evidence="1">
    <location>
        <begin position="562"/>
        <end position="578"/>
    </location>
</feature>
<feature type="compositionally biased region" description="Polar residues" evidence="1">
    <location>
        <begin position="706"/>
        <end position="729"/>
    </location>
</feature>
<feature type="region of interest" description="Disordered" evidence="1">
    <location>
        <begin position="706"/>
        <end position="735"/>
    </location>
</feature>
<feature type="compositionally biased region" description="Low complexity" evidence="1">
    <location>
        <begin position="496"/>
        <end position="513"/>
    </location>
</feature>
<reference evidence="2 3" key="1">
    <citation type="submission" date="2019-10" db="EMBL/GenBank/DDBJ databases">
        <authorList>
            <person name="Palmer J.M."/>
        </authorList>
    </citation>
    <scope>NUCLEOTIDE SEQUENCE [LARGE SCALE GENOMIC DNA]</scope>
    <source>
        <strain evidence="2 3">TWF730</strain>
    </source>
</reference>
<gene>
    <name evidence="2" type="ORF">TWF730_008668</name>
</gene>
<feature type="compositionally biased region" description="Polar residues" evidence="1">
    <location>
        <begin position="48"/>
        <end position="72"/>
    </location>
</feature>
<dbReference type="Proteomes" id="UP001373714">
    <property type="component" value="Unassembled WGS sequence"/>
</dbReference>
<protein>
    <submittedName>
        <fullName evidence="2">Uncharacterized protein</fullName>
    </submittedName>
</protein>
<dbReference type="AlphaFoldDB" id="A0AAV9V9K9"/>
<sequence>MSPHRRYRPGITPESGEPREITIEQEVVPALAMLNPQYPVQPPRGHSQRGSTSGDCSREGQTPNHRSFNESQNLRDGRFMANASGIPERGYYPVAQAPGATNAIQSATFSVSCTTGASNYARNAQRFEDTYQGPTHGLGGASGVISITPRAERGPVATGWGHTLQSPPQLLGRSGELAVGGDTGLTQRPNVGKRISANNDPTRPYLHVPHVQAQQPSPLQHHHHDHRNNTTKRNHLSTTASPLPTSLNPSLPICNSSSSSDTKASFSQAQLKMGTLRSLKSAVTGSEAPTQTESSAPVEQPTSAPAREDSDDSCDALLKNTPIFPDGTQETSSPSTPQASRQITLTSESKSTDTPSETCTTTERKTEETVRRSTDETKGAELASKFSELALVPAANERKSDVTESSKPLDLPSHNLATEDLKKSKPEGQQKSEASYQQQETNKPSTNQSREAQITSIIEPGSPNKKEKKKESEQKGHTKNTNSFSKRGKKGRHNKSNSFNSNKKMNSGSSSISAQGKQPEPETLKGNADPKPQGILESRPTHNRLNSEASTTSASRRRRNLSVASMTISSNQTRNLQENMAPDLKTASPATGASIDTPNSTMHPPRIQQLQDDSPSHGQPRSVERQIASTSTTHTQRENHEAPSGYPYQTAGTGFNTEPRQFYPSHPTQPMQTGYQMQPPTGLNHQIGQNQVPFSQQPQYHMRPQVPQTYQGNHQNQQSRQWYNQNQRSHSNHRRNQQYHHMYHQGQPQGYYQNFTNSFGQGSGVSARYSGAQHYPQQRIQQGPGGNFSFQQPQNQQKPVPPPFQRAASQTAPPTPHRSNRYAANPAGQNAYGGPSFNRFAAGQGGSKNPTNMAPEAGSGHVRNRSSLSQNEYGRNSERPPITQAARYKPRPPSPPLIVKLAVRDRKLLWPIGPFIPFDRMTVSPWELDSTTFVNVLCTTVGVLRLPFSVEFLRMLKSVLPPKHGDHIITYPSILADPADMTPYWERCYYCQQFLFKYAKHLGSKSFDDIPMKDWPRVEIMFGTDNTEKSKFNIYLSQPDDKRLLFRCVEQKLSDSDKAPKATYFVTVHQTGVHQVQYSDPFLQDEKVPLPPLDGSQDPRTTPGFQYNLPQYLCLNESRGLISCGFTEIGVPAKRLNFHPFGPRNFDSLWYAMAHLQELVTADDNASVNAMLKWDSRGVLGIDDVIKYCKHRTAVMMGNGEPKFVEHEEVLKRNCKAGPPPPPPEKEPEFPRSESDCDESSQSKSPDVTEDEKIS</sequence>
<feature type="compositionally biased region" description="Basic and acidic residues" evidence="1">
    <location>
        <begin position="417"/>
        <end position="430"/>
    </location>
</feature>
<feature type="compositionally biased region" description="Low complexity" evidence="1">
    <location>
        <begin position="352"/>
        <end position="361"/>
    </location>
</feature>
<feature type="compositionally biased region" description="Polar residues" evidence="1">
    <location>
        <begin position="328"/>
        <end position="349"/>
    </location>
</feature>
<feature type="compositionally biased region" description="Polar residues" evidence="1">
    <location>
        <begin position="431"/>
        <end position="456"/>
    </location>
</feature>
<feature type="region of interest" description="Disordered" evidence="1">
    <location>
        <begin position="1213"/>
        <end position="1255"/>
    </location>
</feature>
<proteinExistence type="predicted"/>
<feature type="compositionally biased region" description="Basic residues" evidence="1">
    <location>
        <begin position="220"/>
        <end position="235"/>
    </location>
</feature>
<feature type="region of interest" description="Disordered" evidence="1">
    <location>
        <begin position="181"/>
        <end position="266"/>
    </location>
</feature>